<reference evidence="3" key="1">
    <citation type="journal article" date="2014" name="Genome Announc.">
        <title>Draft genome sequence of the plant-pathogenic soil fungus Rhizoctonia solani anastomosis group 3 strain Rhs1AP.</title>
        <authorList>
            <person name="Cubeta M.A."/>
            <person name="Thomas E."/>
            <person name="Dean R.A."/>
            <person name="Jabaji S."/>
            <person name="Neate S.M."/>
            <person name="Tavantzis S."/>
            <person name="Toda T."/>
            <person name="Vilgalys R."/>
            <person name="Bharathan N."/>
            <person name="Fedorova-Abrams N."/>
            <person name="Pakala S.B."/>
            <person name="Pakala S.M."/>
            <person name="Zafar N."/>
            <person name="Joardar V."/>
            <person name="Losada L."/>
            <person name="Nierman W.C."/>
        </authorList>
    </citation>
    <scope>NUCLEOTIDE SEQUENCE [LARGE SCALE GENOMIC DNA]</scope>
    <source>
        <strain evidence="3">AG-3</strain>
    </source>
</reference>
<dbReference type="InterPro" id="IPR024079">
    <property type="entry name" value="MetalloPept_cat_dom_sf"/>
</dbReference>
<gene>
    <name evidence="2" type="ORF">RSOL_197770</name>
</gene>
<dbReference type="EMBL" id="JATN01000322">
    <property type="protein sequence ID" value="EUC56788.1"/>
    <property type="molecule type" value="Genomic_DNA"/>
</dbReference>
<sequence length="218" mass="24507">MFATAISILFTVLIVLAEHSLSANINTLLINGTLTNGTVPDVQMQENHIHSNNAVYHPSGHSLSKRQSYVGCSLEKQTQIDDAIKMAKGYAKDSFNHLRSNPFGSDLYTKWFGAFHPVRFKQAQDTFSFYENDADKLGIMNLCPRFWKATSEFKGFTLIRGGTYYTDIHGALEHTVTIREALDLANFPDEAITNMDTFALFAADLALWNQQSQQHNVH</sequence>
<dbReference type="SUPFAM" id="SSF55486">
    <property type="entry name" value="Metalloproteases ('zincins'), catalytic domain"/>
    <property type="match status" value="1"/>
</dbReference>
<evidence type="ECO:0000313" key="3">
    <source>
        <dbReference type="Proteomes" id="UP000030108"/>
    </source>
</evidence>
<organism evidence="2 3">
    <name type="scientific">Rhizoctonia solani AG-3 Rhs1AP</name>
    <dbReference type="NCBI Taxonomy" id="1086054"/>
    <lineage>
        <taxon>Eukaryota</taxon>
        <taxon>Fungi</taxon>
        <taxon>Dikarya</taxon>
        <taxon>Basidiomycota</taxon>
        <taxon>Agaricomycotina</taxon>
        <taxon>Agaricomycetes</taxon>
        <taxon>Cantharellales</taxon>
        <taxon>Ceratobasidiaceae</taxon>
        <taxon>Rhizoctonia</taxon>
    </lineage>
</organism>
<dbReference type="Proteomes" id="UP000030108">
    <property type="component" value="Unassembled WGS sequence"/>
</dbReference>
<proteinExistence type="predicted"/>
<protein>
    <submittedName>
        <fullName evidence="2">Peptidyl-lys metalloendopeptidase, putative</fullName>
    </submittedName>
</protein>
<dbReference type="Gene3D" id="3.40.390.10">
    <property type="entry name" value="Collagenase (Catalytic Domain)"/>
    <property type="match status" value="1"/>
</dbReference>
<dbReference type="GO" id="GO:0008237">
    <property type="term" value="F:metallopeptidase activity"/>
    <property type="evidence" value="ECO:0007669"/>
    <property type="project" value="InterPro"/>
</dbReference>
<evidence type="ECO:0000313" key="2">
    <source>
        <dbReference type="EMBL" id="EUC56788.1"/>
    </source>
</evidence>
<dbReference type="AlphaFoldDB" id="X8J369"/>
<evidence type="ECO:0000256" key="1">
    <source>
        <dbReference type="SAM" id="SignalP"/>
    </source>
</evidence>
<comment type="caution">
    <text evidence="2">The sequence shown here is derived from an EMBL/GenBank/DDBJ whole genome shotgun (WGS) entry which is preliminary data.</text>
</comment>
<accession>X8J369</accession>
<feature type="non-terminal residue" evidence="2">
    <location>
        <position position="218"/>
    </location>
</feature>
<feature type="signal peptide" evidence="1">
    <location>
        <begin position="1"/>
        <end position="17"/>
    </location>
</feature>
<name>X8J369_9AGAM</name>
<keyword evidence="1" id="KW-0732">Signal</keyword>
<feature type="chain" id="PRO_5004988458" evidence="1">
    <location>
        <begin position="18"/>
        <end position="218"/>
    </location>
</feature>